<dbReference type="EnsemblMetazoa" id="PPA46235.1">
    <property type="protein sequence ID" value="PPA46235.1"/>
    <property type="gene ID" value="WBGene00284604"/>
</dbReference>
<reference evidence="2" key="1">
    <citation type="journal article" date="2008" name="Nat. Genet.">
        <title>The Pristionchus pacificus genome provides a unique perspective on nematode lifestyle and parasitism.</title>
        <authorList>
            <person name="Dieterich C."/>
            <person name="Clifton S.W."/>
            <person name="Schuster L.N."/>
            <person name="Chinwalla A."/>
            <person name="Delehaunty K."/>
            <person name="Dinkelacker I."/>
            <person name="Fulton L."/>
            <person name="Fulton R."/>
            <person name="Godfrey J."/>
            <person name="Minx P."/>
            <person name="Mitreva M."/>
            <person name="Roeseler W."/>
            <person name="Tian H."/>
            <person name="Witte H."/>
            <person name="Yang S.P."/>
            <person name="Wilson R.K."/>
            <person name="Sommer R.J."/>
        </authorList>
    </citation>
    <scope>NUCLEOTIDE SEQUENCE [LARGE SCALE GENOMIC DNA]</scope>
    <source>
        <strain evidence="2">PS312</strain>
    </source>
</reference>
<gene>
    <name evidence="1" type="primary">WBGene00284604</name>
</gene>
<protein>
    <submittedName>
        <fullName evidence="1">Uncharacterized protein</fullName>
    </submittedName>
</protein>
<sequence>MDNKTEADEEEDFVPRLVRDPRRRAKDGQIPYASIRGTDILRNGIWKALKIEKVETMLERGEGEESERRANGWKRDEG</sequence>
<keyword evidence="2" id="KW-1185">Reference proteome</keyword>
<reference evidence="1" key="2">
    <citation type="submission" date="2022-06" db="UniProtKB">
        <authorList>
            <consortium name="EnsemblMetazoa"/>
        </authorList>
    </citation>
    <scope>IDENTIFICATION</scope>
    <source>
        <strain evidence="1">PS312</strain>
    </source>
</reference>
<proteinExistence type="predicted"/>
<accession>A0A2A6CGS8</accession>
<name>A0A2A6CGS8_PRIPA</name>
<organism evidence="1 2">
    <name type="scientific">Pristionchus pacificus</name>
    <name type="common">Parasitic nematode worm</name>
    <dbReference type="NCBI Taxonomy" id="54126"/>
    <lineage>
        <taxon>Eukaryota</taxon>
        <taxon>Metazoa</taxon>
        <taxon>Ecdysozoa</taxon>
        <taxon>Nematoda</taxon>
        <taxon>Chromadorea</taxon>
        <taxon>Rhabditida</taxon>
        <taxon>Rhabditina</taxon>
        <taxon>Diplogasteromorpha</taxon>
        <taxon>Diplogasteroidea</taxon>
        <taxon>Neodiplogasteridae</taxon>
        <taxon>Pristionchus</taxon>
    </lineage>
</organism>
<accession>A0A8R1ZBD9</accession>
<dbReference type="Proteomes" id="UP000005239">
    <property type="component" value="Unassembled WGS sequence"/>
</dbReference>
<evidence type="ECO:0000313" key="1">
    <source>
        <dbReference type="EnsemblMetazoa" id="PPA46235.1"/>
    </source>
</evidence>
<evidence type="ECO:0000313" key="2">
    <source>
        <dbReference type="Proteomes" id="UP000005239"/>
    </source>
</evidence>
<dbReference type="AlphaFoldDB" id="A0A2A6CGS8"/>